<reference evidence="2" key="1">
    <citation type="journal article" date="2014" name="Front. Microbiol.">
        <title>High frequency of phylogenetically diverse reductive dehalogenase-homologous genes in deep subseafloor sedimentary metagenomes.</title>
        <authorList>
            <person name="Kawai M."/>
            <person name="Futagami T."/>
            <person name="Toyoda A."/>
            <person name="Takaki Y."/>
            <person name="Nishi S."/>
            <person name="Hori S."/>
            <person name="Arai W."/>
            <person name="Tsubouchi T."/>
            <person name="Morono Y."/>
            <person name="Uchiyama I."/>
            <person name="Ito T."/>
            <person name="Fujiyama A."/>
            <person name="Inagaki F."/>
            <person name="Takami H."/>
        </authorList>
    </citation>
    <scope>NUCLEOTIDE SEQUENCE</scope>
    <source>
        <strain evidence="2">Expedition CK06-06</strain>
    </source>
</reference>
<dbReference type="InterPro" id="IPR011604">
    <property type="entry name" value="PDDEXK-like_dom_sf"/>
</dbReference>
<accession>X0TCP3</accession>
<dbReference type="Gene3D" id="3.90.320.10">
    <property type="match status" value="1"/>
</dbReference>
<evidence type="ECO:0000313" key="2">
    <source>
        <dbReference type="EMBL" id="GAF90954.1"/>
    </source>
</evidence>
<comment type="caution">
    <text evidence="2">The sequence shown here is derived from an EMBL/GenBank/DDBJ whole genome shotgun (WGS) entry which is preliminary data.</text>
</comment>
<dbReference type="EMBL" id="BARS01015481">
    <property type="protein sequence ID" value="GAF90954.1"/>
    <property type="molecule type" value="Genomic_DNA"/>
</dbReference>
<organism evidence="2">
    <name type="scientific">marine sediment metagenome</name>
    <dbReference type="NCBI Taxonomy" id="412755"/>
    <lineage>
        <taxon>unclassified sequences</taxon>
        <taxon>metagenomes</taxon>
        <taxon>ecological metagenomes</taxon>
    </lineage>
</organism>
<dbReference type="Pfam" id="PF12684">
    <property type="entry name" value="DUF3799"/>
    <property type="match status" value="1"/>
</dbReference>
<dbReference type="InterPro" id="IPR024432">
    <property type="entry name" value="Put_RecE_PDDEXK-like_dom"/>
</dbReference>
<evidence type="ECO:0000259" key="1">
    <source>
        <dbReference type="Pfam" id="PF12684"/>
    </source>
</evidence>
<sequence length="215" mass="24582">MSDIIEQLRDDSNYYGKLGRQYFSNSDIGTLLSNPAMYGVPRPDNPAFAKGRLFHQLILEPEKAADVDCVDTASRNSKMYKDTCTERGMEFMLLCKEMDEIQKLVSKMMSNLDFYDAIRADGNIYEQPAVATIKGQQWKGKADILGTDRIIDLKTTGKIDDFKYSARKYNYDSQCYIYETLFGRPMMFFAIDKTTGTMGMFEPGEEFLLRGEEKG</sequence>
<dbReference type="AlphaFoldDB" id="X0TCP3"/>
<feature type="domain" description="Putative exodeoxyribonuclease 8 PDDEXK-like" evidence="1">
    <location>
        <begin position="44"/>
        <end position="182"/>
    </location>
</feature>
<protein>
    <recommendedName>
        <fullName evidence="1">Putative exodeoxyribonuclease 8 PDDEXK-like domain-containing protein</fullName>
    </recommendedName>
</protein>
<proteinExistence type="predicted"/>
<feature type="non-terminal residue" evidence="2">
    <location>
        <position position="215"/>
    </location>
</feature>
<gene>
    <name evidence="2" type="ORF">S01H1_25612</name>
</gene>
<name>X0TCP3_9ZZZZ</name>